<dbReference type="GO" id="GO:0043565">
    <property type="term" value="F:sequence-specific DNA binding"/>
    <property type="evidence" value="ECO:0007669"/>
    <property type="project" value="InterPro"/>
</dbReference>
<dbReference type="InterPro" id="IPR018060">
    <property type="entry name" value="HTH_AraC"/>
</dbReference>
<keyword evidence="3" id="KW-0804">Transcription</keyword>
<dbReference type="GO" id="GO:0003700">
    <property type="term" value="F:DNA-binding transcription factor activity"/>
    <property type="evidence" value="ECO:0007669"/>
    <property type="project" value="InterPro"/>
</dbReference>
<keyword evidence="6" id="KW-1185">Reference proteome</keyword>
<organism evidence="5 6">
    <name type="scientific">Vallitalea pronyensis</name>
    <dbReference type="NCBI Taxonomy" id="1348613"/>
    <lineage>
        <taxon>Bacteria</taxon>
        <taxon>Bacillati</taxon>
        <taxon>Bacillota</taxon>
        <taxon>Clostridia</taxon>
        <taxon>Lachnospirales</taxon>
        <taxon>Vallitaleaceae</taxon>
        <taxon>Vallitalea</taxon>
    </lineage>
</organism>
<dbReference type="SMART" id="SM00342">
    <property type="entry name" value="HTH_ARAC"/>
    <property type="match status" value="1"/>
</dbReference>
<keyword evidence="1" id="KW-0805">Transcription regulation</keyword>
<dbReference type="EMBL" id="CP058649">
    <property type="protein sequence ID" value="QUI25323.1"/>
    <property type="molecule type" value="Genomic_DNA"/>
</dbReference>
<keyword evidence="2" id="KW-0238">DNA-binding</keyword>
<dbReference type="SUPFAM" id="SSF46689">
    <property type="entry name" value="Homeodomain-like"/>
    <property type="match status" value="1"/>
</dbReference>
<name>A0A8J8MQ28_9FIRM</name>
<evidence type="ECO:0000256" key="2">
    <source>
        <dbReference type="ARBA" id="ARBA00023125"/>
    </source>
</evidence>
<dbReference type="PROSITE" id="PS00041">
    <property type="entry name" value="HTH_ARAC_FAMILY_1"/>
    <property type="match status" value="1"/>
</dbReference>
<evidence type="ECO:0000259" key="4">
    <source>
        <dbReference type="PROSITE" id="PS01124"/>
    </source>
</evidence>
<dbReference type="SUPFAM" id="SSF51215">
    <property type="entry name" value="Regulatory protein AraC"/>
    <property type="match status" value="1"/>
</dbReference>
<sequence>MSSAIKFYANQLPNVSAVGKITLKKPRIHVNQIAHINYLIFVLKGTFYVSEEDRHYAAKEGQVFFRQSGKHHYSQTYMPIGTTWFWVSFSYDTLGKTVQESCPDIPCYALPQLTTMSNQQHLFQKLESMYHLYHASNPYKIPHLAAELTSIFYTILANPPHHHSGSEMLVKKVNELLMLQLHSTFDAHKIAAKINMDYSYIGKCYKAQTGTTINHHFNSLKIQKAIAYMEDGSMNISQMSEVLGYPNPYYFSRVFKKFTSLSPSAFMKQMPLQQD</sequence>
<dbReference type="RefSeq" id="WP_212696024.1">
    <property type="nucleotide sequence ID" value="NZ_CP058649.1"/>
</dbReference>
<dbReference type="InterPro" id="IPR018062">
    <property type="entry name" value="HTH_AraC-typ_CS"/>
</dbReference>
<dbReference type="Proteomes" id="UP000683246">
    <property type="component" value="Chromosome"/>
</dbReference>
<dbReference type="Gene3D" id="1.10.10.60">
    <property type="entry name" value="Homeodomain-like"/>
    <property type="match status" value="1"/>
</dbReference>
<dbReference type="PROSITE" id="PS01124">
    <property type="entry name" value="HTH_ARAC_FAMILY_2"/>
    <property type="match status" value="1"/>
</dbReference>
<accession>A0A8J8MQ28</accession>
<reference evidence="5" key="1">
    <citation type="submission" date="2020-07" db="EMBL/GenBank/DDBJ databases">
        <title>Vallitalea pronyensis genome.</title>
        <authorList>
            <person name="Postec A."/>
        </authorList>
    </citation>
    <scope>NUCLEOTIDE SEQUENCE</scope>
    <source>
        <strain evidence="5">FatNI3</strain>
    </source>
</reference>
<protein>
    <submittedName>
        <fullName evidence="5">Helix-turn-helix transcriptional regulator</fullName>
    </submittedName>
</protein>
<dbReference type="Pfam" id="PF12833">
    <property type="entry name" value="HTH_18"/>
    <property type="match status" value="1"/>
</dbReference>
<dbReference type="PANTHER" id="PTHR43280:SF2">
    <property type="entry name" value="HTH-TYPE TRANSCRIPTIONAL REGULATOR EXSA"/>
    <property type="match status" value="1"/>
</dbReference>
<evidence type="ECO:0000313" key="5">
    <source>
        <dbReference type="EMBL" id="QUI25323.1"/>
    </source>
</evidence>
<evidence type="ECO:0000256" key="3">
    <source>
        <dbReference type="ARBA" id="ARBA00023163"/>
    </source>
</evidence>
<proteinExistence type="predicted"/>
<dbReference type="PANTHER" id="PTHR43280">
    <property type="entry name" value="ARAC-FAMILY TRANSCRIPTIONAL REGULATOR"/>
    <property type="match status" value="1"/>
</dbReference>
<dbReference type="InterPro" id="IPR009057">
    <property type="entry name" value="Homeodomain-like_sf"/>
</dbReference>
<evidence type="ECO:0000313" key="6">
    <source>
        <dbReference type="Proteomes" id="UP000683246"/>
    </source>
</evidence>
<feature type="domain" description="HTH araC/xylS-type" evidence="4">
    <location>
        <begin position="171"/>
        <end position="269"/>
    </location>
</feature>
<dbReference type="InterPro" id="IPR037923">
    <property type="entry name" value="HTH-like"/>
</dbReference>
<dbReference type="AlphaFoldDB" id="A0A8J8MQ28"/>
<dbReference type="KEGG" id="vpy:HZI73_24815"/>
<gene>
    <name evidence="5" type="ORF">HZI73_24815</name>
</gene>
<evidence type="ECO:0000256" key="1">
    <source>
        <dbReference type="ARBA" id="ARBA00023015"/>
    </source>
</evidence>